<keyword evidence="5 6" id="KW-0472">Membrane</keyword>
<dbReference type="VEuPathDB" id="TriTrypDB:TcCL_NonESM13131"/>
<proteinExistence type="predicted"/>
<dbReference type="EMBL" id="PRFA01000020">
    <property type="protein sequence ID" value="PWU96027.1"/>
    <property type="molecule type" value="Genomic_DNA"/>
</dbReference>
<gene>
    <name evidence="7" type="ORF">C4B63_20g220</name>
</gene>
<dbReference type="VEuPathDB" id="TriTrypDB:TcCLB.511529.59"/>
<protein>
    <recommendedName>
        <fullName evidence="9">Autophagy-related protein 27</fullName>
    </recommendedName>
</protein>
<feature type="transmembrane region" description="Helical" evidence="6">
    <location>
        <begin position="29"/>
        <end position="50"/>
    </location>
</feature>
<comment type="caution">
    <text evidence="7">The sequence shown here is derived from an EMBL/GenBank/DDBJ whole genome shotgun (WGS) entry which is preliminary data.</text>
</comment>
<dbReference type="VEuPathDB" id="TriTrypDB:C4B63_20g220"/>
<dbReference type="VEuPathDB" id="TriTrypDB:Tc_MARK_2709"/>
<dbReference type="VEuPathDB" id="TriTrypDB:TcCLB.425969.5"/>
<evidence type="ECO:0000256" key="5">
    <source>
        <dbReference type="ARBA" id="ARBA00023136"/>
    </source>
</evidence>
<name>A0A2V2VHX4_TRYCR</name>
<evidence type="ECO:0008006" key="9">
    <source>
        <dbReference type="Google" id="ProtNLM"/>
    </source>
</evidence>
<evidence type="ECO:0000256" key="3">
    <source>
        <dbReference type="ARBA" id="ARBA00022729"/>
    </source>
</evidence>
<keyword evidence="3" id="KW-0732">Signal</keyword>
<sequence>MAALDLFPVSFRGGKNWEPMARGKIKVQLFLRFFIYTFLLAGLLSCTLVARAEVASCVVGTYNLSNVPEANLLAREKNSDGSSQGPYLWDIVLCVAKSGFVKQYSKTRDRLGKAMTLQSIIVNDGYVQAVYSQWYRDWGYQMNLDIKCGQEMELAWPSADYEVRTYYYYDTNTEVLNATVLTKAVCPVQPSGGSAGGCGGGCAFVVIFFVSLAAYVIVTVLWYYLRQGKRGKDLFPHPEFWADFPYLLKDGMVYVYTKIRLCIGRGSSTTQYEQM</sequence>
<feature type="transmembrane region" description="Helical" evidence="6">
    <location>
        <begin position="203"/>
        <end position="225"/>
    </location>
</feature>
<keyword evidence="4 6" id="KW-1133">Transmembrane helix</keyword>
<evidence type="ECO:0000256" key="2">
    <source>
        <dbReference type="ARBA" id="ARBA00022692"/>
    </source>
</evidence>
<dbReference type="AlphaFoldDB" id="A0A2V2VHX4"/>
<evidence type="ECO:0000256" key="6">
    <source>
        <dbReference type="SAM" id="Phobius"/>
    </source>
</evidence>
<comment type="subcellular location">
    <subcellularLocation>
        <location evidence="1">Membrane</location>
        <topology evidence="1">Single-pass membrane protein</topology>
    </subcellularLocation>
</comment>
<keyword evidence="2 6" id="KW-0812">Transmembrane</keyword>
<evidence type="ECO:0000313" key="7">
    <source>
        <dbReference type="EMBL" id="PWU96027.1"/>
    </source>
</evidence>
<reference evidence="7 8" key="1">
    <citation type="journal article" date="2018" name="Microb. Genom.">
        <title>Expanding an expanded genome: long-read sequencing of Trypanosoma cruzi.</title>
        <authorList>
            <person name="Berna L."/>
            <person name="Rodriguez M."/>
            <person name="Chiribao M.L."/>
            <person name="Parodi-Talice A."/>
            <person name="Pita S."/>
            <person name="Rijo G."/>
            <person name="Alvarez-Valin F."/>
            <person name="Robello C."/>
        </authorList>
    </citation>
    <scope>NUCLEOTIDE SEQUENCE [LARGE SCALE GENOMIC DNA]</scope>
    <source>
        <strain evidence="7 8">Dm28c</strain>
    </source>
</reference>
<dbReference type="InterPro" id="IPR018939">
    <property type="entry name" value="Autophagy-rel_prot_27"/>
</dbReference>
<dbReference type="VEuPathDB" id="TriTrypDB:TcYC6_0049660"/>
<evidence type="ECO:0000313" key="8">
    <source>
        <dbReference type="Proteomes" id="UP000246121"/>
    </source>
</evidence>
<dbReference type="VEuPathDB" id="TriTrypDB:TcBrA4_0035620"/>
<accession>A0A2V2VHX4</accession>
<dbReference type="VEuPathDB" id="TriTrypDB:BCY84_01486"/>
<dbReference type="VEuPathDB" id="TriTrypDB:ECC02_004013"/>
<dbReference type="Pfam" id="PF09451">
    <property type="entry name" value="ATG27"/>
    <property type="match status" value="1"/>
</dbReference>
<dbReference type="GO" id="GO:0016020">
    <property type="term" value="C:membrane"/>
    <property type="evidence" value="ECO:0007669"/>
    <property type="project" value="UniProtKB-SubCell"/>
</dbReference>
<evidence type="ECO:0000256" key="1">
    <source>
        <dbReference type="ARBA" id="ARBA00004167"/>
    </source>
</evidence>
<dbReference type="VEuPathDB" id="TriTrypDB:TCSYLVIO_005350"/>
<evidence type="ECO:0000256" key="4">
    <source>
        <dbReference type="ARBA" id="ARBA00022989"/>
    </source>
</evidence>
<dbReference type="Proteomes" id="UP000246121">
    <property type="component" value="Unassembled WGS sequence"/>
</dbReference>
<organism evidence="7 8">
    <name type="scientific">Trypanosoma cruzi</name>
    <dbReference type="NCBI Taxonomy" id="5693"/>
    <lineage>
        <taxon>Eukaryota</taxon>
        <taxon>Discoba</taxon>
        <taxon>Euglenozoa</taxon>
        <taxon>Kinetoplastea</taxon>
        <taxon>Metakinetoplastina</taxon>
        <taxon>Trypanosomatida</taxon>
        <taxon>Trypanosomatidae</taxon>
        <taxon>Trypanosoma</taxon>
        <taxon>Schizotrypanum</taxon>
    </lineage>
</organism>
<dbReference type="VEuPathDB" id="TriTrypDB:TcG_00009"/>